<dbReference type="Gene3D" id="3.40.50.300">
    <property type="entry name" value="P-loop containing nucleotide triphosphate hydrolases"/>
    <property type="match status" value="1"/>
</dbReference>
<protein>
    <recommendedName>
        <fullName evidence="5">AAA+ ATPase domain-containing protein</fullName>
    </recommendedName>
</protein>
<feature type="coiled-coil region" evidence="3">
    <location>
        <begin position="419"/>
        <end position="481"/>
    </location>
</feature>
<gene>
    <name evidence="6" type="ORF">JYZ213_LOCUS36128</name>
    <name evidence="7" type="ORF">OXD698_LOCUS21951</name>
</gene>
<evidence type="ECO:0000256" key="1">
    <source>
        <dbReference type="ARBA" id="ARBA00022741"/>
    </source>
</evidence>
<dbReference type="EMBL" id="CAJOAZ010001837">
    <property type="protein sequence ID" value="CAF3863520.1"/>
    <property type="molecule type" value="Genomic_DNA"/>
</dbReference>
<feature type="region of interest" description="Disordered" evidence="4">
    <location>
        <begin position="1061"/>
        <end position="1093"/>
    </location>
</feature>
<evidence type="ECO:0000259" key="5">
    <source>
        <dbReference type="SMART" id="SM00382"/>
    </source>
</evidence>
<evidence type="ECO:0000256" key="3">
    <source>
        <dbReference type="SAM" id="Coils"/>
    </source>
</evidence>
<dbReference type="Pfam" id="PF00004">
    <property type="entry name" value="AAA"/>
    <property type="match status" value="1"/>
</dbReference>
<dbReference type="GO" id="GO:0005524">
    <property type="term" value="F:ATP binding"/>
    <property type="evidence" value="ECO:0007669"/>
    <property type="project" value="UniProtKB-KW"/>
</dbReference>
<dbReference type="EMBL" id="CAJNOG010000853">
    <property type="protein sequence ID" value="CAF1371099.1"/>
    <property type="molecule type" value="Genomic_DNA"/>
</dbReference>
<reference evidence="7" key="1">
    <citation type="submission" date="2021-02" db="EMBL/GenBank/DDBJ databases">
        <authorList>
            <person name="Nowell W R."/>
        </authorList>
    </citation>
    <scope>NUCLEOTIDE SEQUENCE</scope>
</reference>
<dbReference type="Proteomes" id="UP000663845">
    <property type="component" value="Unassembled WGS sequence"/>
</dbReference>
<dbReference type="Proteomes" id="UP000663844">
    <property type="component" value="Unassembled WGS sequence"/>
</dbReference>
<comment type="caution">
    <text evidence="7">The sequence shown here is derived from an EMBL/GenBank/DDBJ whole genome shotgun (WGS) entry which is preliminary data.</text>
</comment>
<name>A0A819F6W2_9BILA</name>
<accession>A0A819F6W2</accession>
<dbReference type="InterPro" id="IPR050168">
    <property type="entry name" value="AAA_ATPase_domain"/>
</dbReference>
<dbReference type="PANTHER" id="PTHR23077">
    <property type="entry name" value="AAA-FAMILY ATPASE"/>
    <property type="match status" value="1"/>
</dbReference>
<proteinExistence type="predicted"/>
<dbReference type="InterPro" id="IPR027417">
    <property type="entry name" value="P-loop_NTPase"/>
</dbReference>
<evidence type="ECO:0000313" key="7">
    <source>
        <dbReference type="EMBL" id="CAF3863520.1"/>
    </source>
</evidence>
<evidence type="ECO:0000256" key="2">
    <source>
        <dbReference type="ARBA" id="ARBA00022840"/>
    </source>
</evidence>
<keyword evidence="3" id="KW-0175">Coiled coil</keyword>
<dbReference type="SUPFAM" id="SSF52540">
    <property type="entry name" value="P-loop containing nucleoside triphosphate hydrolases"/>
    <property type="match status" value="1"/>
</dbReference>
<dbReference type="InterPro" id="IPR003960">
    <property type="entry name" value="ATPase_AAA_CS"/>
</dbReference>
<feature type="coiled-coil region" evidence="3">
    <location>
        <begin position="329"/>
        <end position="370"/>
    </location>
</feature>
<evidence type="ECO:0000313" key="6">
    <source>
        <dbReference type="EMBL" id="CAF1371099.1"/>
    </source>
</evidence>
<dbReference type="InterPro" id="IPR003959">
    <property type="entry name" value="ATPase_AAA_core"/>
</dbReference>
<evidence type="ECO:0000313" key="8">
    <source>
        <dbReference type="Proteomes" id="UP000663844"/>
    </source>
</evidence>
<keyword evidence="1" id="KW-0547">Nucleotide-binding</keyword>
<dbReference type="AlphaFoldDB" id="A0A819F6W2"/>
<feature type="compositionally biased region" description="Polar residues" evidence="4">
    <location>
        <begin position="1075"/>
        <end position="1093"/>
    </location>
</feature>
<feature type="domain" description="AAA+ ATPase" evidence="5">
    <location>
        <begin position="490"/>
        <end position="624"/>
    </location>
</feature>
<dbReference type="SMART" id="SM00382">
    <property type="entry name" value="AAA"/>
    <property type="match status" value="1"/>
</dbReference>
<sequence>MVYKFDDSNSNIQNPIQSNLFNLYPKASNESSSISPDIPSEVNDVECPIDMKDIILKLKVKYDYPEIHKFIEDLRDPKDFLIVNGQKQCILQLYTLRILNDPIDMSNQTDREVYRPTLFIRKNDAFSPFNHYFLLNIFDIEYECINNNDFPKLWKTTMNTNVIIPPSTSTMESNVNITTHDTTTLKGILYAICRENKYDKNDAEKWFKCLKEENINTIDHLRSITKDDWDKLKKINHVVKQLIRDYMEINNVVASFNQKKDPYKESKATLLGDIHRIRRYFYYVIDKLDLTPCLSPDAVDLAIKEVRKVYDDDGNILVNIENYLRTFCFENKIADKSLYEQKIKQWEKEIEQLKTKQMSLDREINQCYEESKRLKKNLAFQETRTNYILQKEKLISGDIAKLMMINATEKTNTGWFKRNEDALRKKQDYEKEKNNEIKALENAQEKHKQKNELYVNLVTKADSIKKQIKSLQELIQLNLEEQYKKLTVKCGRGLLLYGPPGTGKSELLKRVAVYAGITMITQPLSAGELNRPYVGETEKLLVDIMSRANTIPFLICAMTIDEIDGLAPKRDSNAQQGKVDGISVLLSHIEGVKNIPNLIVFGATNRRNMMDEAFLRRMQAKVFVGRPSPAIRKNMFIPLFCKDSNVFTTERIDSLVKITTNFSGAAIGALKSNLIIEMDRNPNITDHRLLELANSVAREFNIWFGISTLPEICRLNPTIINCEQDKEKYSLAFQKLIPTGRILIDYTDRKCFMEIQNEATLEKDLDSSETSIPRLLARFIHGCSTRNIDTIQIIDLNFSIKQNAFDENQIFELLTTTFLECNEYNRSMLIFDIDSLIMLDKSDSDMSQSKSISNIRVYQFIREKCKMSIVETTEPNEKGVSTAIEQWIVMIVKDPWLKDTLIDDIEFKKSTAQLNKEREVEEKRIDEETPRKCPKCLRNYTPKEVRDGNCYYHPGFVVNIDLPNEKLTGEQAQAILQRSILQKLPEQDKPELVWACCLRKYGDSLQPCETGKCGLPIELEGTVRMDSDDYITVVQEHFKRNITANKNLEFLKSIKRSASVTSAKQPISTTTTTTMIQTNDKSTMSSRKIPQRT</sequence>
<dbReference type="InterPro" id="IPR003593">
    <property type="entry name" value="AAA+_ATPase"/>
</dbReference>
<organism evidence="7 8">
    <name type="scientific">Adineta steineri</name>
    <dbReference type="NCBI Taxonomy" id="433720"/>
    <lineage>
        <taxon>Eukaryota</taxon>
        <taxon>Metazoa</taxon>
        <taxon>Spiralia</taxon>
        <taxon>Gnathifera</taxon>
        <taxon>Rotifera</taxon>
        <taxon>Eurotatoria</taxon>
        <taxon>Bdelloidea</taxon>
        <taxon>Adinetida</taxon>
        <taxon>Adinetidae</taxon>
        <taxon>Adineta</taxon>
    </lineage>
</organism>
<dbReference type="PANTHER" id="PTHR23077:SF171">
    <property type="entry name" value="NUCLEAR VALOSIN-CONTAINING PROTEIN-LIKE"/>
    <property type="match status" value="1"/>
</dbReference>
<keyword evidence="2" id="KW-0067">ATP-binding</keyword>
<dbReference type="GO" id="GO:0016887">
    <property type="term" value="F:ATP hydrolysis activity"/>
    <property type="evidence" value="ECO:0007669"/>
    <property type="project" value="InterPro"/>
</dbReference>
<evidence type="ECO:0000256" key="4">
    <source>
        <dbReference type="SAM" id="MobiDB-lite"/>
    </source>
</evidence>
<dbReference type="PROSITE" id="PS00674">
    <property type="entry name" value="AAA"/>
    <property type="match status" value="1"/>
</dbReference>